<dbReference type="RefSeq" id="WP_213655280.1">
    <property type="nucleotide sequence ID" value="NZ_BOSL01000008.1"/>
</dbReference>
<dbReference type="Gene3D" id="3.40.50.850">
    <property type="entry name" value="Isochorismatase-like"/>
    <property type="match status" value="1"/>
</dbReference>
<dbReference type="EMBL" id="BOSL01000008">
    <property type="protein sequence ID" value="GIP53831.1"/>
    <property type="molecule type" value="Genomic_DNA"/>
</dbReference>
<evidence type="ECO:0000256" key="1">
    <source>
        <dbReference type="ARBA" id="ARBA00006336"/>
    </source>
</evidence>
<dbReference type="PANTHER" id="PTHR43540:SF14">
    <property type="entry name" value="ISOCHORISMATASE"/>
    <property type="match status" value="1"/>
</dbReference>
<reference evidence="4 5" key="1">
    <citation type="submission" date="2021-03" db="EMBL/GenBank/DDBJ databases">
        <title>Antimicrobial resistance genes in bacteria isolated from Japanese honey, and their potential for conferring macrolide and lincosamide resistance in the American foulbrood pathogen Paenibacillus larvae.</title>
        <authorList>
            <person name="Okamoto M."/>
            <person name="Kumagai M."/>
            <person name="Kanamori H."/>
            <person name="Takamatsu D."/>
        </authorList>
    </citation>
    <scope>NUCLEOTIDE SEQUENCE [LARGE SCALE GENOMIC DNA]</scope>
    <source>
        <strain evidence="4 5">J42TS3</strain>
    </source>
</reference>
<dbReference type="SUPFAM" id="SSF52499">
    <property type="entry name" value="Isochorismatase-like hydrolases"/>
    <property type="match status" value="1"/>
</dbReference>
<comment type="similarity">
    <text evidence="1">Belongs to the isochorismatase family.</text>
</comment>
<dbReference type="Pfam" id="PF00857">
    <property type="entry name" value="Isochorismatase"/>
    <property type="match status" value="1"/>
</dbReference>
<keyword evidence="2" id="KW-0378">Hydrolase</keyword>
<name>A0ABQ4MCW2_9BACL</name>
<organism evidence="4 5">
    <name type="scientific">Paenibacillus vini</name>
    <dbReference type="NCBI Taxonomy" id="1476024"/>
    <lineage>
        <taxon>Bacteria</taxon>
        <taxon>Bacillati</taxon>
        <taxon>Bacillota</taxon>
        <taxon>Bacilli</taxon>
        <taxon>Bacillales</taxon>
        <taxon>Paenibacillaceae</taxon>
        <taxon>Paenibacillus</taxon>
    </lineage>
</organism>
<gene>
    <name evidence="4" type="ORF">J42TS3_28660</name>
</gene>
<dbReference type="CDD" id="cd01014">
    <property type="entry name" value="nicotinamidase_related"/>
    <property type="match status" value="1"/>
</dbReference>
<accession>A0ABQ4MCW2</accession>
<dbReference type="InterPro" id="IPR036380">
    <property type="entry name" value="Isochorismatase-like_sf"/>
</dbReference>
<dbReference type="Proteomes" id="UP000679992">
    <property type="component" value="Unassembled WGS sequence"/>
</dbReference>
<evidence type="ECO:0000313" key="4">
    <source>
        <dbReference type="EMBL" id="GIP53831.1"/>
    </source>
</evidence>
<sequence length="174" mass="19726">MNNHTALLVIDVQEGMFDPDYPVFQGEVLLDKIDWLISKARASQVPVIYIQHNEEPGEQLVPHSADWQIQSRIAPEEGDTIVQKRKPDGFHETDLQEKLESLGIRKLVVTGIQTDMCVHATSMRASQLGYEVIVVEDAHTTNNQVDRTASEIIQEYNDKFRSVAEVRPAETLLF</sequence>
<keyword evidence="5" id="KW-1185">Reference proteome</keyword>
<dbReference type="InterPro" id="IPR000868">
    <property type="entry name" value="Isochorismatase-like_dom"/>
</dbReference>
<evidence type="ECO:0000313" key="5">
    <source>
        <dbReference type="Proteomes" id="UP000679992"/>
    </source>
</evidence>
<evidence type="ECO:0000256" key="2">
    <source>
        <dbReference type="ARBA" id="ARBA00022801"/>
    </source>
</evidence>
<comment type="caution">
    <text evidence="4">The sequence shown here is derived from an EMBL/GenBank/DDBJ whole genome shotgun (WGS) entry which is preliminary data.</text>
</comment>
<dbReference type="InterPro" id="IPR050272">
    <property type="entry name" value="Isochorismatase-like_hydrls"/>
</dbReference>
<evidence type="ECO:0000259" key="3">
    <source>
        <dbReference type="Pfam" id="PF00857"/>
    </source>
</evidence>
<feature type="domain" description="Isochorismatase-like" evidence="3">
    <location>
        <begin position="5"/>
        <end position="149"/>
    </location>
</feature>
<proteinExistence type="inferred from homology"/>
<dbReference type="PANTHER" id="PTHR43540">
    <property type="entry name" value="PEROXYUREIDOACRYLATE/UREIDOACRYLATE AMIDOHYDROLASE-RELATED"/>
    <property type="match status" value="1"/>
</dbReference>
<protein>
    <submittedName>
        <fullName evidence="4">Isochorismatase</fullName>
    </submittedName>
</protein>